<dbReference type="OrthoDB" id="3047348at2759"/>
<dbReference type="EMBL" id="JACAZI010000007">
    <property type="protein sequence ID" value="KAF7356276.1"/>
    <property type="molecule type" value="Genomic_DNA"/>
</dbReference>
<feature type="transmembrane region" description="Helical" evidence="1">
    <location>
        <begin position="101"/>
        <end position="120"/>
    </location>
</feature>
<evidence type="ECO:0000259" key="2">
    <source>
        <dbReference type="Pfam" id="PF20153"/>
    </source>
</evidence>
<feature type="transmembrane region" description="Helical" evidence="1">
    <location>
        <begin position="226"/>
        <end position="251"/>
    </location>
</feature>
<proteinExistence type="predicted"/>
<dbReference type="Proteomes" id="UP000620124">
    <property type="component" value="Unassembled WGS sequence"/>
</dbReference>
<keyword evidence="1" id="KW-0812">Transmembrane</keyword>
<feature type="domain" description="DUF6535" evidence="2">
    <location>
        <begin position="79"/>
        <end position="126"/>
    </location>
</feature>
<protein>
    <recommendedName>
        <fullName evidence="2">DUF6535 domain-containing protein</fullName>
    </recommendedName>
</protein>
<gene>
    <name evidence="3" type="ORF">MVEN_00959400</name>
</gene>
<evidence type="ECO:0000313" key="4">
    <source>
        <dbReference type="Proteomes" id="UP000620124"/>
    </source>
</evidence>
<evidence type="ECO:0000313" key="3">
    <source>
        <dbReference type="EMBL" id="KAF7356276.1"/>
    </source>
</evidence>
<dbReference type="InterPro" id="IPR045338">
    <property type="entry name" value="DUF6535"/>
</dbReference>
<keyword evidence="1" id="KW-1133">Transmembrane helix</keyword>
<sequence length="987" mass="110627">MVVLISRQEPSIKLREMDNLNPNTPSPEQGPDKDRLIDTLHDCFSNLIKKQEEQTDRLHRAVEALKVQVPVVDKKMVFWNSYMKLADEHDKELDQKYGTDLDTSLIFAGLFSAVSSAFIIQIESQVVPGAKLIIVVAQGLLYISLFTTLLAALLAVLGKQWIMFYVAAGSRGTVEERGLERQRKLDGLRKWRFDMVLQSFPLLLQLAMLLFSTALSIYLWTVNHAIAIIVLVLTSSGFVGYIFLLASAIIFPDSPFQTPLAASLKQLIPNKYVRMRWGNRFRNFKWHMGWYSSHMTRLRGLPAHAWALFAKSATHILPCFASQAVASTDHEPKAWDTLPDHYFSGPSREVPAVLWVLETTTDPAMIDAAAAMAVELTWPINTDISPPTSTLGEMFSSCFDTTNGWVEPLCKVRPGMMHRAINCGIAWCSLRHLGRASKKEPNTTFILMACGTPVPSEDHDDGDFSQIVNIFKIVQEWPVFDHDSQLPVIHDWTLHTIPSLHLDRHFDSLQSRVEYFLHQFPVDMMPTLAPTGFANYLCCLNSFFGPVSPRIMIEPDKRECRVALITQILIALRTTDCSSDLIMKVVNTTAVLWENMGGDDENPGHPEFVRTAIAEVSRFCDAFPRVPGWFEVVISAVSLVRVKGAVRVRAVQSRTHDTGIKPRDTWIYNALEHVQRSWEDHLSSSANPDRKWDDNTTATILGLLQVLACNDTGELVASAPPLPSLHIILRALSVPGTVSATAFLVLYARHRWFLEPTLQPVMHAYSIWPRLGEIALEFPPFASNYIAVGASISTSPEWKPVIFTDLVTWITAFGDTNWWSGDTVFDWGDEMFKRSRKGFISVICNVWVPDSDEGLVFADDTEKSAALALSALANVWEAFDWSVFTDLHELVGLIRCTISTALPTNAFNPHNRRNYNFDAKQITHAGRTIIAPQLVKSLTDAAKHARDTLLDPRCQISTSTGSGESRRLRHLADLLELMSHTIGSPPS</sequence>
<evidence type="ECO:0000256" key="1">
    <source>
        <dbReference type="SAM" id="Phobius"/>
    </source>
</evidence>
<comment type="caution">
    <text evidence="3">The sequence shown here is derived from an EMBL/GenBank/DDBJ whole genome shotgun (WGS) entry which is preliminary data.</text>
</comment>
<keyword evidence="1" id="KW-0472">Membrane</keyword>
<feature type="transmembrane region" description="Helical" evidence="1">
    <location>
        <begin position="199"/>
        <end position="220"/>
    </location>
</feature>
<keyword evidence="4" id="KW-1185">Reference proteome</keyword>
<accession>A0A8H7D244</accession>
<feature type="transmembrane region" description="Helical" evidence="1">
    <location>
        <begin position="132"/>
        <end position="157"/>
    </location>
</feature>
<name>A0A8H7D244_9AGAR</name>
<organism evidence="3 4">
    <name type="scientific">Mycena venus</name>
    <dbReference type="NCBI Taxonomy" id="2733690"/>
    <lineage>
        <taxon>Eukaryota</taxon>
        <taxon>Fungi</taxon>
        <taxon>Dikarya</taxon>
        <taxon>Basidiomycota</taxon>
        <taxon>Agaricomycotina</taxon>
        <taxon>Agaricomycetes</taxon>
        <taxon>Agaricomycetidae</taxon>
        <taxon>Agaricales</taxon>
        <taxon>Marasmiineae</taxon>
        <taxon>Mycenaceae</taxon>
        <taxon>Mycena</taxon>
    </lineage>
</organism>
<feature type="domain" description="DUF6535" evidence="2">
    <location>
        <begin position="134"/>
        <end position="221"/>
    </location>
</feature>
<dbReference type="Pfam" id="PF20153">
    <property type="entry name" value="DUF6535"/>
    <property type="match status" value="2"/>
</dbReference>
<dbReference type="AlphaFoldDB" id="A0A8H7D244"/>
<reference evidence="3" key="1">
    <citation type="submission" date="2020-05" db="EMBL/GenBank/DDBJ databases">
        <title>Mycena genomes resolve the evolution of fungal bioluminescence.</title>
        <authorList>
            <person name="Tsai I.J."/>
        </authorList>
    </citation>
    <scope>NUCLEOTIDE SEQUENCE</scope>
    <source>
        <strain evidence="3">CCC161011</strain>
    </source>
</reference>